<dbReference type="Proteomes" id="UP000245629">
    <property type="component" value="Plasmid unnamed1"/>
</dbReference>
<protein>
    <submittedName>
        <fullName evidence="1">Acyl-CoA transferase</fullName>
    </submittedName>
</protein>
<dbReference type="GO" id="GO:0016740">
    <property type="term" value="F:transferase activity"/>
    <property type="evidence" value="ECO:0007669"/>
    <property type="project" value="UniProtKB-KW"/>
</dbReference>
<dbReference type="InterPro" id="IPR023606">
    <property type="entry name" value="CoA-Trfase_III_dom_1_sf"/>
</dbReference>
<accession>A0A2S2CW90</accession>
<dbReference type="RefSeq" id="WP_109331433.1">
    <property type="nucleotide sequence ID" value="NZ_CP029356.1"/>
</dbReference>
<keyword evidence="1" id="KW-0808">Transferase</keyword>
<dbReference type="KEGG" id="azz:DEW08_22210"/>
<organism evidence="1 2">
    <name type="scientific">Azospirillum thermophilum</name>
    <dbReference type="NCBI Taxonomy" id="2202148"/>
    <lineage>
        <taxon>Bacteria</taxon>
        <taxon>Pseudomonadati</taxon>
        <taxon>Pseudomonadota</taxon>
        <taxon>Alphaproteobacteria</taxon>
        <taxon>Rhodospirillales</taxon>
        <taxon>Azospirillaceae</taxon>
        <taxon>Azospirillum</taxon>
    </lineage>
</organism>
<dbReference type="InterPro" id="IPR003673">
    <property type="entry name" value="CoA-Trfase_fam_III"/>
</dbReference>
<sequence length="479" mass="49978">MAPTSAEPASATRLPLARGPAEAAAVLWRAAGGGDRFLPALDIRGGGELPSVFAVSDLAAAATAAVGLAVAEYRATAFGGVPAVTVDRRLSSLWFGTSLKPQGWALPPAWDPVAGDYAARDGWVRLHTNAPHHRDAALAVLGVAAGRAAGRGADRAAVAGAVAGWQADALEAAVVERGGCAAAMRDLDGWRRHPQGQAVAAEPLLWCEALEAGPAVRPAGTPARPLAGVRVLDLTRVLAGPVATRFLAGFGAEVLRLDPPGWDEPAVLPEVTPGKRRARLDLRDPGGRARFAELLSGADLLVHGYRPDALDRLGLDAAARREIRPGLIDVSLAAYGWTGPWCLRRGFDSLVQMSSGIAAEGMRRHGADRPQPLPVQALDHAAGCLLATAALRGLTRRLLTGRGSRWRSSLARVAALLVSLPGPQDGPLIEGPARDDFADRPEATGWGPALRLKPPLSVEGAALRWDRPAGPLGIDDARW</sequence>
<dbReference type="OrthoDB" id="9806585at2"/>
<name>A0A2S2CW90_9PROT</name>
<reference evidence="2" key="1">
    <citation type="submission" date="2018-05" db="EMBL/GenBank/DDBJ databases">
        <title>Azospirillum thermophila sp. nov., a novel isolated from hot spring.</title>
        <authorList>
            <person name="Zhao Z."/>
        </authorList>
    </citation>
    <scope>NUCLEOTIDE SEQUENCE [LARGE SCALE GENOMIC DNA]</scope>
    <source>
        <strain evidence="2">CFH 70021</strain>
        <plasmid evidence="2">unnamed1</plasmid>
    </source>
</reference>
<gene>
    <name evidence="1" type="ORF">DEW08_22210</name>
</gene>
<dbReference type="PANTHER" id="PTHR48228">
    <property type="entry name" value="SUCCINYL-COA--D-CITRAMALATE COA-TRANSFERASE"/>
    <property type="match status" value="1"/>
</dbReference>
<keyword evidence="2" id="KW-1185">Reference proteome</keyword>
<geneLocation type="plasmid" evidence="1 2">
    <name>unnamed1</name>
</geneLocation>
<dbReference type="Pfam" id="PF02515">
    <property type="entry name" value="CoA_transf_3"/>
    <property type="match status" value="1"/>
</dbReference>
<dbReference type="PANTHER" id="PTHR48228:SF4">
    <property type="entry name" value="BLR3030 PROTEIN"/>
    <property type="match status" value="1"/>
</dbReference>
<keyword evidence="1" id="KW-0614">Plasmid</keyword>
<dbReference type="AlphaFoldDB" id="A0A2S2CW90"/>
<proteinExistence type="predicted"/>
<dbReference type="InterPro" id="IPR050509">
    <property type="entry name" value="CoA-transferase_III"/>
</dbReference>
<dbReference type="EMBL" id="CP029356">
    <property type="protein sequence ID" value="AWK88793.1"/>
    <property type="molecule type" value="Genomic_DNA"/>
</dbReference>
<dbReference type="SUPFAM" id="SSF89796">
    <property type="entry name" value="CoA-transferase family III (CaiB/BaiF)"/>
    <property type="match status" value="2"/>
</dbReference>
<evidence type="ECO:0000313" key="1">
    <source>
        <dbReference type="EMBL" id="AWK88793.1"/>
    </source>
</evidence>
<evidence type="ECO:0000313" key="2">
    <source>
        <dbReference type="Proteomes" id="UP000245629"/>
    </source>
</evidence>
<dbReference type="Gene3D" id="3.40.50.10540">
    <property type="entry name" value="Crotonobetainyl-coa:carnitine coa-transferase, domain 1"/>
    <property type="match status" value="1"/>
</dbReference>